<dbReference type="Gene3D" id="1.10.8.60">
    <property type="match status" value="1"/>
</dbReference>
<reference evidence="6 7" key="1">
    <citation type="submission" date="2022-06" db="EMBL/GenBank/DDBJ databases">
        <title>Halogeometricum sp. a new haloarchaeum isolate from saline soil.</title>
        <authorList>
            <person name="Strakova D."/>
            <person name="Galisteo C."/>
            <person name="Sanchez-Porro C."/>
            <person name="Ventosa A."/>
        </authorList>
    </citation>
    <scope>NUCLEOTIDE SEQUENCE [LARGE SCALE GENOMIC DNA]</scope>
    <source>
        <strain evidence="7">S3BR25-2</strain>
    </source>
</reference>
<evidence type="ECO:0000313" key="6">
    <source>
        <dbReference type="EMBL" id="MDS0295570.1"/>
    </source>
</evidence>
<dbReference type="PROSITE" id="PS00674">
    <property type="entry name" value="AAA"/>
    <property type="match status" value="1"/>
</dbReference>
<dbReference type="Pfam" id="PF00004">
    <property type="entry name" value="AAA"/>
    <property type="match status" value="1"/>
</dbReference>
<keyword evidence="2 3" id="KW-0067">ATP-binding</keyword>
<evidence type="ECO:0000256" key="4">
    <source>
        <dbReference type="SAM" id="MobiDB-lite"/>
    </source>
</evidence>
<dbReference type="SUPFAM" id="SSF52540">
    <property type="entry name" value="P-loop containing nucleoside triphosphate hydrolases"/>
    <property type="match status" value="1"/>
</dbReference>
<dbReference type="InterPro" id="IPR027417">
    <property type="entry name" value="P-loop_NTPase"/>
</dbReference>
<feature type="region of interest" description="Disordered" evidence="4">
    <location>
        <begin position="477"/>
        <end position="532"/>
    </location>
</feature>
<comment type="caution">
    <text evidence="6">The sequence shown here is derived from an EMBL/GenBank/DDBJ whole genome shotgun (WGS) entry which is preliminary data.</text>
</comment>
<dbReference type="InterPro" id="IPR003960">
    <property type="entry name" value="ATPase_AAA_CS"/>
</dbReference>
<dbReference type="InterPro" id="IPR003593">
    <property type="entry name" value="AAA+_ATPase"/>
</dbReference>
<name>A0ABU2G443_9EURY</name>
<dbReference type="InterPro" id="IPR050168">
    <property type="entry name" value="AAA_ATPase_domain"/>
</dbReference>
<protein>
    <submittedName>
        <fullName evidence="6">ATP-binding protein</fullName>
    </submittedName>
</protein>
<keyword evidence="1 3" id="KW-0547">Nucleotide-binding</keyword>
<organism evidence="6 7">
    <name type="scientific">Halogeometricum luteum</name>
    <dbReference type="NCBI Taxonomy" id="2950537"/>
    <lineage>
        <taxon>Archaea</taxon>
        <taxon>Methanobacteriati</taxon>
        <taxon>Methanobacteriota</taxon>
        <taxon>Stenosarchaea group</taxon>
        <taxon>Halobacteria</taxon>
        <taxon>Halobacteriales</taxon>
        <taxon>Haloferacaceae</taxon>
        <taxon>Halogeometricum</taxon>
    </lineage>
</organism>
<dbReference type="GO" id="GO:0005524">
    <property type="term" value="F:ATP binding"/>
    <property type="evidence" value="ECO:0007669"/>
    <property type="project" value="UniProtKB-KW"/>
</dbReference>
<dbReference type="Gene3D" id="3.40.50.300">
    <property type="entry name" value="P-loop containing nucleotide triphosphate hydrolases"/>
    <property type="match status" value="1"/>
</dbReference>
<dbReference type="PANTHER" id="PTHR23077:SF171">
    <property type="entry name" value="NUCLEAR VALOSIN-CONTAINING PROTEIN-LIKE"/>
    <property type="match status" value="1"/>
</dbReference>
<feature type="region of interest" description="Disordered" evidence="4">
    <location>
        <begin position="190"/>
        <end position="225"/>
    </location>
</feature>
<evidence type="ECO:0000256" key="1">
    <source>
        <dbReference type="ARBA" id="ARBA00022741"/>
    </source>
</evidence>
<sequence length="532" mass="57863">MAYLCADGTVRQGYRLGDARPIRSLGRIQYAWDRTTDDGERREYVTSAGFLVREEEMAAANVAATLHFERALEAEHIDAFADACENRPETIASEAAARCDPAALRSHAAEVAEFVNNAARGAAEHLYWGWDRRRTPIGRNGRFTQSLPNGFHADLRDALTREFEWMSDADAAVVANLTPERVGGVVRFQQGDKKRPTTADDVTDEMSEAVRPSGDDASDNGGADADAEQWLCEPDTTFEDVAAMDGVKERLRQTVLNPLSDPELFEAYGLGTINGILLHGPPGTGKTYLSRALAGELGRPFLRITPANVTSKFVGESADNIAKIFEVARAHQPSIVFIDELDALGTDRGATHNTQSERQMQNQLLMELAALDAEDVVVIGATNKLEELDEALVRTGRFDEWIAVPLPDPESRRSILRYHLDGRPTELDDDELDDAVAATDGFSASDLESAANEAARRAIAETYDAGSRQPISARHVRAAVEAASPHDERGGTETTRGGEDEANGGIRGECDESDGDGSADDHPASRHPQMSY</sequence>
<evidence type="ECO:0000259" key="5">
    <source>
        <dbReference type="SMART" id="SM00382"/>
    </source>
</evidence>
<keyword evidence="7" id="KW-1185">Reference proteome</keyword>
<dbReference type="PANTHER" id="PTHR23077">
    <property type="entry name" value="AAA-FAMILY ATPASE"/>
    <property type="match status" value="1"/>
</dbReference>
<dbReference type="SMART" id="SM00382">
    <property type="entry name" value="AAA"/>
    <property type="match status" value="1"/>
</dbReference>
<dbReference type="InterPro" id="IPR003959">
    <property type="entry name" value="ATPase_AAA_core"/>
</dbReference>
<dbReference type="RefSeq" id="WP_310929498.1">
    <property type="nucleotide sequence ID" value="NZ_JAMQOQ010000004.1"/>
</dbReference>
<accession>A0ABU2G443</accession>
<dbReference type="Proteomes" id="UP001254813">
    <property type="component" value="Unassembled WGS sequence"/>
</dbReference>
<dbReference type="CDD" id="cd19481">
    <property type="entry name" value="RecA-like_protease"/>
    <property type="match status" value="1"/>
</dbReference>
<proteinExistence type="inferred from homology"/>
<comment type="similarity">
    <text evidence="3">Belongs to the AAA ATPase family.</text>
</comment>
<feature type="compositionally biased region" description="Basic and acidic residues" evidence="4">
    <location>
        <begin position="484"/>
        <end position="499"/>
    </location>
</feature>
<dbReference type="EMBL" id="JAMQOQ010000004">
    <property type="protein sequence ID" value="MDS0295570.1"/>
    <property type="molecule type" value="Genomic_DNA"/>
</dbReference>
<evidence type="ECO:0000313" key="7">
    <source>
        <dbReference type="Proteomes" id="UP001254813"/>
    </source>
</evidence>
<evidence type="ECO:0000256" key="2">
    <source>
        <dbReference type="ARBA" id="ARBA00022840"/>
    </source>
</evidence>
<gene>
    <name evidence="6" type="ORF">NDI79_15460</name>
</gene>
<feature type="domain" description="AAA+ ATPase" evidence="5">
    <location>
        <begin position="272"/>
        <end position="408"/>
    </location>
</feature>
<evidence type="ECO:0000256" key="3">
    <source>
        <dbReference type="RuleBase" id="RU003651"/>
    </source>
</evidence>